<dbReference type="Proteomes" id="UP000501600">
    <property type="component" value="Chromosome"/>
</dbReference>
<sequence length="218" mass="23660">MEYPSPATTKMYHLLRMSKYYLSTLTAVLILGGCANTVEVAPVVAAPGRCETPNVVLDTDFPTGNIASCEAVNQTGLAIKIEPEDEPPINCSAWYAFRLTPRNTGAVQISLNYEHCGHRYWPKTSTDGINWTNLSPDSVALEDIDGVAQAKMIITLGEKPVFVAGQEIISSSDYAAWVGQVSQSPLVEQSLLGKSAEGKKFQRCRSKPPGAIRVNRLS</sequence>
<evidence type="ECO:0000259" key="1">
    <source>
        <dbReference type="Pfam" id="PF18027"/>
    </source>
</evidence>
<keyword evidence="3" id="KW-1185">Reference proteome</keyword>
<dbReference type="AlphaFoldDB" id="A0A6H2DJA6"/>
<dbReference type="Pfam" id="PF18027">
    <property type="entry name" value="Pepdidase_M14_N"/>
    <property type="match status" value="1"/>
</dbReference>
<proteinExistence type="predicted"/>
<name>A0A6H2DJA6_9SPHN</name>
<accession>A0A6H2DJA6</accession>
<protein>
    <recommendedName>
        <fullName evidence="1">Cytosolic carboxypeptidase N-terminal domain-containing protein</fullName>
    </recommendedName>
</protein>
<feature type="domain" description="Cytosolic carboxypeptidase N-terminal" evidence="1">
    <location>
        <begin position="58"/>
        <end position="135"/>
    </location>
</feature>
<organism evidence="2 3">
    <name type="scientific">Parasphingorhabdus halotolerans</name>
    <dbReference type="NCBI Taxonomy" id="2725558"/>
    <lineage>
        <taxon>Bacteria</taxon>
        <taxon>Pseudomonadati</taxon>
        <taxon>Pseudomonadota</taxon>
        <taxon>Alphaproteobacteria</taxon>
        <taxon>Sphingomonadales</taxon>
        <taxon>Sphingomonadaceae</taxon>
        <taxon>Parasphingorhabdus</taxon>
    </lineage>
</organism>
<reference evidence="2 3" key="1">
    <citation type="submission" date="2020-04" db="EMBL/GenBank/DDBJ databases">
        <title>Genome sequence for Sphingorhabdus sp. strain M1.</title>
        <authorList>
            <person name="Park S.-J."/>
        </authorList>
    </citation>
    <scope>NUCLEOTIDE SEQUENCE [LARGE SCALE GENOMIC DNA]</scope>
    <source>
        <strain evidence="2 3">JK6</strain>
    </source>
</reference>
<evidence type="ECO:0000313" key="2">
    <source>
        <dbReference type="EMBL" id="QJB68414.1"/>
    </source>
</evidence>
<evidence type="ECO:0000313" key="3">
    <source>
        <dbReference type="Proteomes" id="UP000501600"/>
    </source>
</evidence>
<dbReference type="InterPro" id="IPR040626">
    <property type="entry name" value="Pepdidase_M14_N"/>
</dbReference>
<dbReference type="EMBL" id="CP051217">
    <property type="protein sequence ID" value="QJB68414.1"/>
    <property type="molecule type" value="Genomic_DNA"/>
</dbReference>
<gene>
    <name evidence="2" type="ORF">HF685_03100</name>
</gene>
<dbReference type="KEGG" id="phao:HF685_03100"/>